<dbReference type="Pfam" id="PF01863">
    <property type="entry name" value="YgjP-like"/>
    <property type="match status" value="1"/>
</dbReference>
<gene>
    <name evidence="2" type="ORF">SAMN02745204_00568</name>
</gene>
<dbReference type="InterPro" id="IPR002725">
    <property type="entry name" value="YgjP-like_metallopeptidase"/>
</dbReference>
<dbReference type="EMBL" id="FQUK01000006">
    <property type="protein sequence ID" value="SHE50013.1"/>
    <property type="molecule type" value="Genomic_DNA"/>
</dbReference>
<evidence type="ECO:0000313" key="3">
    <source>
        <dbReference type="Proteomes" id="UP000242857"/>
    </source>
</evidence>
<dbReference type="Proteomes" id="UP000242857">
    <property type="component" value="Unassembled WGS sequence"/>
</dbReference>
<accession>A0A1M4U037</accession>
<dbReference type="Gene3D" id="3.30.2010.10">
    <property type="entry name" value="Metalloproteases ('zincins'), catalytic domain"/>
    <property type="match status" value="1"/>
</dbReference>
<keyword evidence="3" id="KW-1185">Reference proteome</keyword>
<feature type="domain" description="YgjP-like metallopeptidase" evidence="1">
    <location>
        <begin position="43"/>
        <end position="247"/>
    </location>
</feature>
<protein>
    <recommendedName>
        <fullName evidence="1">YgjP-like metallopeptidase domain-containing protein</fullName>
    </recommendedName>
</protein>
<dbReference type="PANTHER" id="PTHR30399:SF1">
    <property type="entry name" value="UTP PYROPHOSPHATASE"/>
    <property type="match status" value="1"/>
</dbReference>
<evidence type="ECO:0000259" key="1">
    <source>
        <dbReference type="Pfam" id="PF01863"/>
    </source>
</evidence>
<proteinExistence type="predicted"/>
<dbReference type="PANTHER" id="PTHR30399">
    <property type="entry name" value="UNCHARACTERIZED PROTEIN YGJP"/>
    <property type="match status" value="1"/>
</dbReference>
<name>A0A1M4U037_9GAMM</name>
<organism evidence="2 3">
    <name type="scientific">Thermomonas hydrothermalis</name>
    <dbReference type="NCBI Taxonomy" id="213588"/>
    <lineage>
        <taxon>Bacteria</taxon>
        <taxon>Pseudomonadati</taxon>
        <taxon>Pseudomonadota</taxon>
        <taxon>Gammaproteobacteria</taxon>
        <taxon>Lysobacterales</taxon>
        <taxon>Lysobacteraceae</taxon>
        <taxon>Thermomonas</taxon>
    </lineage>
</organism>
<dbReference type="STRING" id="213588.SAMN02745204_00568"/>
<dbReference type="InterPro" id="IPR053136">
    <property type="entry name" value="UTP_pyrophosphatase-like"/>
</dbReference>
<dbReference type="AlphaFoldDB" id="A0A1M4U037"/>
<dbReference type="CDD" id="cd07344">
    <property type="entry name" value="M48_yhfN_like"/>
    <property type="match status" value="1"/>
</dbReference>
<sequence>MRGLRRLIARTRPAVPPQRETLVLTLAQGRNIQVLRVRDPRARRLKLTVNEQGGRLTVPPHASVRDAEHFLHAHLPWLVDQLDRQATLGDTALVPGQTAWLPLRGCEVPLRWQHARALGISPDADDGVCIHWPPRAAPAAVRRVLRDFYEAQGRADVGRWLPTYLPGLPRAPRRILFKRTRSLWGSLTVDGSLMLDLALLLAPPAVFEYVLVHELCHLLHRDHSPRFWREVESRCPDWRRHRDLLKQDGMRLKARLRALLTG</sequence>
<evidence type="ECO:0000313" key="2">
    <source>
        <dbReference type="EMBL" id="SHE50013.1"/>
    </source>
</evidence>
<reference evidence="3" key="1">
    <citation type="submission" date="2016-11" db="EMBL/GenBank/DDBJ databases">
        <authorList>
            <person name="Varghese N."/>
            <person name="Submissions S."/>
        </authorList>
    </citation>
    <scope>NUCLEOTIDE SEQUENCE [LARGE SCALE GENOMIC DNA]</scope>
    <source>
        <strain evidence="3">DSM 14834</strain>
    </source>
</reference>